<feature type="non-terminal residue" evidence="1">
    <location>
        <position position="201"/>
    </location>
</feature>
<accession>X1VQZ4</accession>
<sequence>LSRGSDAKEDSNIIFGIPTALAESSKNVQLAELEKTNCHVSLSEDGRVWRINDNAGRLFEGVILQTPPPPPQDDARGIVSLPNQWIDTRFIDNVSMDSDRIALAAGKTTEVLRISPVSVPTGLTINPDYSDCAIKSAIISASFLLQRMLADKLDIDPEEIEVASIAVRIIAGKKRVADIILSDRLPNGAGFVRWAYDNFLK</sequence>
<name>X1VQZ4_9ZZZZ</name>
<dbReference type="AlphaFoldDB" id="X1VQZ4"/>
<dbReference type="EMBL" id="BARW01037116">
    <property type="protein sequence ID" value="GAJ22807.1"/>
    <property type="molecule type" value="Genomic_DNA"/>
</dbReference>
<organism evidence="1">
    <name type="scientific">marine sediment metagenome</name>
    <dbReference type="NCBI Taxonomy" id="412755"/>
    <lineage>
        <taxon>unclassified sequences</taxon>
        <taxon>metagenomes</taxon>
        <taxon>ecological metagenomes</taxon>
    </lineage>
</organism>
<gene>
    <name evidence="1" type="ORF">S12H4_57400</name>
</gene>
<feature type="non-terminal residue" evidence="1">
    <location>
        <position position="1"/>
    </location>
</feature>
<evidence type="ECO:0000313" key="1">
    <source>
        <dbReference type="EMBL" id="GAJ22807.1"/>
    </source>
</evidence>
<comment type="caution">
    <text evidence="1">The sequence shown here is derived from an EMBL/GenBank/DDBJ whole genome shotgun (WGS) entry which is preliminary data.</text>
</comment>
<protein>
    <submittedName>
        <fullName evidence="1">Uncharacterized protein</fullName>
    </submittedName>
</protein>
<reference evidence="1" key="1">
    <citation type="journal article" date="2014" name="Front. Microbiol.">
        <title>High frequency of phylogenetically diverse reductive dehalogenase-homologous genes in deep subseafloor sedimentary metagenomes.</title>
        <authorList>
            <person name="Kawai M."/>
            <person name="Futagami T."/>
            <person name="Toyoda A."/>
            <person name="Takaki Y."/>
            <person name="Nishi S."/>
            <person name="Hori S."/>
            <person name="Arai W."/>
            <person name="Tsubouchi T."/>
            <person name="Morono Y."/>
            <person name="Uchiyama I."/>
            <person name="Ito T."/>
            <person name="Fujiyama A."/>
            <person name="Inagaki F."/>
            <person name="Takami H."/>
        </authorList>
    </citation>
    <scope>NUCLEOTIDE SEQUENCE</scope>
    <source>
        <strain evidence="1">Expedition CK06-06</strain>
    </source>
</reference>
<proteinExistence type="predicted"/>